<dbReference type="PANTHER" id="PTHR36572:SF2">
    <property type="entry name" value="DNA DAMAGE-INDUCIBLE PROTEIN I"/>
    <property type="match status" value="1"/>
</dbReference>
<dbReference type="PATRIC" id="fig|582.24.peg.2061"/>
<dbReference type="Pfam" id="PF06183">
    <property type="entry name" value="DinI"/>
    <property type="match status" value="1"/>
</dbReference>
<accession>A0A0D8LB62</accession>
<dbReference type="GO" id="GO:0009432">
    <property type="term" value="P:SOS response"/>
    <property type="evidence" value="ECO:0007669"/>
    <property type="project" value="TreeGrafter"/>
</dbReference>
<dbReference type="SUPFAM" id="SSF54857">
    <property type="entry name" value="DNA damage-inducible protein DinI"/>
    <property type="match status" value="1"/>
</dbReference>
<dbReference type="InterPro" id="IPR010391">
    <property type="entry name" value="DNA_damage-inducible_DinI-like"/>
</dbReference>
<reference evidence="1 2" key="1">
    <citation type="submission" date="2015-02" db="EMBL/GenBank/DDBJ databases">
        <title>Whole genome shotgun sequencing of cultured foodborne pathogen.</title>
        <authorList>
            <person name="Timme R."/>
            <person name="Allard M.W."/>
            <person name="Strain E."/>
            <person name="Evans P.S."/>
            <person name="Brown E."/>
        </authorList>
    </citation>
    <scope>NUCLEOTIDE SEQUENCE [LARGE SCALE GENOMIC DNA]</scope>
    <source>
        <strain evidence="1 2">GCSL-TSO-24</strain>
    </source>
</reference>
<evidence type="ECO:0000313" key="2">
    <source>
        <dbReference type="Proteomes" id="UP000032582"/>
    </source>
</evidence>
<organism evidence="1 2">
    <name type="scientific">Morganella morganii</name>
    <name type="common">Proteus morganii</name>
    <dbReference type="NCBI Taxonomy" id="582"/>
    <lineage>
        <taxon>Bacteria</taxon>
        <taxon>Pseudomonadati</taxon>
        <taxon>Pseudomonadota</taxon>
        <taxon>Gammaproteobacteria</taxon>
        <taxon>Enterobacterales</taxon>
        <taxon>Morganellaceae</taxon>
        <taxon>Morganella</taxon>
    </lineage>
</organism>
<comment type="caution">
    <text evidence="1">The sequence shown here is derived from an EMBL/GenBank/DDBJ whole genome shotgun (WGS) entry which is preliminary data.</text>
</comment>
<dbReference type="PANTHER" id="PTHR36572">
    <property type="entry name" value="DNA DAMAGE-INDUCIBLE PROTEIN I-RELATED"/>
    <property type="match status" value="1"/>
</dbReference>
<proteinExistence type="predicted"/>
<evidence type="ECO:0000313" key="1">
    <source>
        <dbReference type="EMBL" id="KJF78356.1"/>
    </source>
</evidence>
<evidence type="ECO:0008006" key="3">
    <source>
        <dbReference type="Google" id="ProtNLM"/>
    </source>
</evidence>
<dbReference type="AlphaFoldDB" id="A0A0D8LB62"/>
<dbReference type="Proteomes" id="UP000032582">
    <property type="component" value="Unassembled WGS sequence"/>
</dbReference>
<dbReference type="EMBL" id="JZSH01000053">
    <property type="protein sequence ID" value="KJF78356.1"/>
    <property type="molecule type" value="Genomic_DNA"/>
</dbReference>
<name>A0A0D8LB62_MORMO</name>
<protein>
    <recommendedName>
        <fullName evidence="3">DinI family protein</fullName>
    </recommendedName>
</protein>
<sequence>MMRIEILLDKRNAVPAHLIQSLEVQLKRRILPLYPDMQFRIAQSSQTTINISGVKSPDDKQSLMDTIQTIWEDDSWMDDDNTPS</sequence>
<dbReference type="InterPro" id="IPR036687">
    <property type="entry name" value="DinI-like_sf"/>
</dbReference>
<dbReference type="Gene3D" id="3.30.910.10">
    <property type="entry name" value="DinI-like"/>
    <property type="match status" value="1"/>
</dbReference>
<gene>
    <name evidence="1" type="ORF">UA45_06745</name>
</gene>